<name>A0A3G5AEI9_9VIRU</name>
<dbReference type="PANTHER" id="PTHR11772:SF2">
    <property type="entry name" value="ASPARAGINE SYNTHETASE [GLUTAMINE-HYDROLYZING]"/>
    <property type="match status" value="1"/>
</dbReference>
<evidence type="ECO:0000256" key="3">
    <source>
        <dbReference type="ARBA" id="ARBA00022840"/>
    </source>
</evidence>
<proteinExistence type="predicted"/>
<protein>
    <recommendedName>
        <fullName evidence="4">Glutamine amidotransferase type-2 domain-containing protein</fullName>
    </recommendedName>
</protein>
<dbReference type="SUPFAM" id="SSF56235">
    <property type="entry name" value="N-terminal nucleophile aminohydrolases (Ntn hydrolases)"/>
    <property type="match status" value="1"/>
</dbReference>
<organism evidence="5">
    <name type="scientific">Hyperionvirus sp</name>
    <dbReference type="NCBI Taxonomy" id="2487770"/>
    <lineage>
        <taxon>Viruses</taxon>
        <taxon>Varidnaviria</taxon>
        <taxon>Bamfordvirae</taxon>
        <taxon>Nucleocytoviricota</taxon>
        <taxon>Megaviricetes</taxon>
        <taxon>Imitervirales</taxon>
        <taxon>Mimiviridae</taxon>
        <taxon>Klosneuvirinae</taxon>
    </lineage>
</organism>
<dbReference type="GO" id="GO:0004066">
    <property type="term" value="F:asparagine synthase (glutamine-hydrolyzing) activity"/>
    <property type="evidence" value="ECO:0007669"/>
    <property type="project" value="InterPro"/>
</dbReference>
<dbReference type="Pfam" id="PF00733">
    <property type="entry name" value="Asn_synthase"/>
    <property type="match status" value="1"/>
</dbReference>
<gene>
    <name evidence="5" type="ORF">Hyperionvirus21_27</name>
</gene>
<sequence>MCSFLVTNSDIINLIYINYFLKFRGPDQTNKFLLNGYNFVHNLLHITGEVTLQPFVDDEVVCLYNGEIYNYKSFGDYKSDGLCLLDLYKKYGTNFIKHLDGEFAIVLFDFKKRIIIATSDVFATKPIWYSIQNGKICIASYESALARLDYIKRIKIPANTTYIFNLSDHELMETKSVYDFDLTQYKDHFNDWVIAFDKSIKKRAFNMIYPLFICLSSGYDSGCIAASLNKQKIPYTTYTILADETIDIIEQRLKINNKNHVPAEIIEMTQDQFDLEKNLLQKNCEEFIYKKTPSDESNMKMTDDQAATGLSYICSRARTKGIRIFLSGQGADEIYSDYGFNGKKFFDHSCFGGLFPNYLSDIIPDWYSFYNGTMSSYIGKEEHVAGSHGIEGRYPFLDKQLVQEFFWLKPELKNVLYKAPLHVYLKMTYYPFEVGKKIGFSAAKNLKQVKKNIETYADINKDQAYHEEGYCYVVNIPQYEHLSDNSEFRQRSTLKLFENDIELTQSHTLHKTIRDAGAGRYSHWKGQLYFSSSDKTNPLINGKTYHIKITHTITNNGKYLTPINNYMQFKKLYSNNESYFSDQDNGFGYRQIPDLTDDYYLNHSMVILTSYFSKKIDTHKNVKQNRDDFNYISPWYLSMKQLNLHGIIFYDDLSPEFIEKYQTKKIIFKKCVYGDYSLNDERFIIYYMYLLKNPYKKIFMTDICDVTIKKNPGPLINSLDKLYVGSDLVTTLIDSGWCQIKTDSLFSQLSRFYQNINDIKPSFLAGPCHNAGVIGGDHKIISFLLKNMISIFYLINNDQNNNMMVLNFVIYMTMLYDRSTHIMCGYPLTSKFGKFDTNSDAYIVHK</sequence>
<evidence type="ECO:0000313" key="5">
    <source>
        <dbReference type="EMBL" id="AYV84293.1"/>
    </source>
</evidence>
<dbReference type="EMBL" id="MK072403">
    <property type="protein sequence ID" value="AYV84293.1"/>
    <property type="molecule type" value="Genomic_DNA"/>
</dbReference>
<dbReference type="InterPro" id="IPR014729">
    <property type="entry name" value="Rossmann-like_a/b/a_fold"/>
</dbReference>
<dbReference type="InterPro" id="IPR029055">
    <property type="entry name" value="Ntn_hydrolases_N"/>
</dbReference>
<dbReference type="GO" id="GO:0006529">
    <property type="term" value="P:asparagine biosynthetic process"/>
    <property type="evidence" value="ECO:0007669"/>
    <property type="project" value="InterPro"/>
</dbReference>
<dbReference type="InterPro" id="IPR050795">
    <property type="entry name" value="Asn_Synthetase"/>
</dbReference>
<dbReference type="GO" id="GO:0005524">
    <property type="term" value="F:ATP binding"/>
    <property type="evidence" value="ECO:0007669"/>
    <property type="project" value="UniProtKB-KW"/>
</dbReference>
<keyword evidence="3" id="KW-0067">ATP-binding</keyword>
<dbReference type="Gene3D" id="3.60.20.10">
    <property type="entry name" value="Glutamine Phosphoribosylpyrophosphate, subunit 1, domain 1"/>
    <property type="match status" value="1"/>
</dbReference>
<accession>A0A3G5AEI9</accession>
<evidence type="ECO:0000256" key="2">
    <source>
        <dbReference type="ARBA" id="ARBA00022741"/>
    </source>
</evidence>
<reference evidence="5" key="1">
    <citation type="submission" date="2018-10" db="EMBL/GenBank/DDBJ databases">
        <title>Hidden diversity of soil giant viruses.</title>
        <authorList>
            <person name="Schulz F."/>
            <person name="Alteio L."/>
            <person name="Goudeau D."/>
            <person name="Ryan E.M."/>
            <person name="Malmstrom R.R."/>
            <person name="Blanchard J."/>
            <person name="Woyke T."/>
        </authorList>
    </citation>
    <scope>NUCLEOTIDE SEQUENCE</scope>
    <source>
        <strain evidence="5">HYV1</strain>
    </source>
</reference>
<dbReference type="Gene3D" id="3.40.50.620">
    <property type="entry name" value="HUPs"/>
    <property type="match status" value="1"/>
</dbReference>
<keyword evidence="2" id="KW-0547">Nucleotide-binding</keyword>
<evidence type="ECO:0000256" key="1">
    <source>
        <dbReference type="ARBA" id="ARBA00022598"/>
    </source>
</evidence>
<evidence type="ECO:0000259" key="4">
    <source>
        <dbReference type="PROSITE" id="PS51278"/>
    </source>
</evidence>
<keyword evidence="1" id="KW-0436">Ligase</keyword>
<dbReference type="PANTHER" id="PTHR11772">
    <property type="entry name" value="ASPARAGINE SYNTHETASE"/>
    <property type="match status" value="1"/>
</dbReference>
<feature type="domain" description="Glutamine amidotransferase type-2" evidence="4">
    <location>
        <begin position="2"/>
        <end position="177"/>
    </location>
</feature>
<dbReference type="SUPFAM" id="SSF52402">
    <property type="entry name" value="Adenine nucleotide alpha hydrolases-like"/>
    <property type="match status" value="1"/>
</dbReference>
<dbReference type="InterPro" id="IPR001962">
    <property type="entry name" value="Asn_synthase"/>
</dbReference>
<dbReference type="PROSITE" id="PS51278">
    <property type="entry name" value="GATASE_TYPE_2"/>
    <property type="match status" value="1"/>
</dbReference>
<dbReference type="CDD" id="cd01991">
    <property type="entry name" value="Asn_synthase_B_C"/>
    <property type="match status" value="1"/>
</dbReference>
<dbReference type="InterPro" id="IPR017932">
    <property type="entry name" value="GATase_2_dom"/>
</dbReference>
<dbReference type="Pfam" id="PF13537">
    <property type="entry name" value="GATase_7"/>
    <property type="match status" value="1"/>
</dbReference>